<protein>
    <submittedName>
        <fullName evidence="1">Uncharacterized protein</fullName>
    </submittedName>
</protein>
<keyword evidence="2" id="KW-1185">Reference proteome</keyword>
<dbReference type="EMBL" id="JAFLRJ010000099">
    <property type="protein sequence ID" value="MBO0512434.1"/>
    <property type="molecule type" value="Genomic_DNA"/>
</dbReference>
<proteinExistence type="predicted"/>
<name>A0A939JID0_9ACTN</name>
<comment type="caution">
    <text evidence="1">The sequence shown here is derived from an EMBL/GenBank/DDBJ whole genome shotgun (WGS) entry which is preliminary data.</text>
</comment>
<dbReference type="AlphaFoldDB" id="A0A939JID0"/>
<dbReference type="Proteomes" id="UP000664167">
    <property type="component" value="Unassembled WGS sequence"/>
</dbReference>
<reference evidence="1" key="1">
    <citation type="submission" date="2021-03" db="EMBL/GenBank/DDBJ databases">
        <title>Streptomyces poriferae sp. nov., a novel marine sponge-derived Actinobacteria species with anti-MRSA activity.</title>
        <authorList>
            <person name="Sandoval-Powers M."/>
            <person name="Kralova S."/>
            <person name="Nguyen G.-S."/>
            <person name="Fawwal D."/>
            <person name="Degnes K."/>
            <person name="Klinkenberg G."/>
            <person name="Sletta H."/>
            <person name="Wentzel A."/>
            <person name="Liles M.R."/>
        </authorList>
    </citation>
    <scope>NUCLEOTIDE SEQUENCE</scope>
    <source>
        <strain evidence="1">DSM 41794</strain>
    </source>
</reference>
<accession>A0A939JID0</accession>
<evidence type="ECO:0000313" key="1">
    <source>
        <dbReference type="EMBL" id="MBO0512434.1"/>
    </source>
</evidence>
<dbReference type="RefSeq" id="WP_206961826.1">
    <property type="nucleotide sequence ID" value="NZ_BAAAJJ010000002.1"/>
</dbReference>
<gene>
    <name evidence="1" type="ORF">J0695_11530</name>
</gene>
<sequence>MNQADIEPPSEGIAWADTADARLVDGRAIKANYEGALRMPRTVPSEQELCAATDQVTADIRVLIPHAERVPTERRSPQLIGALSDAEQLLLPWNPADGEAGARTRMARWVHLRALARVSRVLLKQHQAQLRGPGVMGTVGMEW</sequence>
<evidence type="ECO:0000313" key="2">
    <source>
        <dbReference type="Proteomes" id="UP000664167"/>
    </source>
</evidence>
<organism evidence="1 2">
    <name type="scientific">Streptomyces beijiangensis</name>
    <dbReference type="NCBI Taxonomy" id="163361"/>
    <lineage>
        <taxon>Bacteria</taxon>
        <taxon>Bacillati</taxon>
        <taxon>Actinomycetota</taxon>
        <taxon>Actinomycetes</taxon>
        <taxon>Kitasatosporales</taxon>
        <taxon>Streptomycetaceae</taxon>
        <taxon>Streptomyces</taxon>
    </lineage>
</organism>